<feature type="transmembrane region" description="Helical" evidence="6">
    <location>
        <begin position="222"/>
        <end position="242"/>
    </location>
</feature>
<feature type="domain" description="G-protein coupled receptors family 1 profile" evidence="7">
    <location>
        <begin position="1"/>
        <end position="238"/>
    </location>
</feature>
<dbReference type="PANTHER" id="PTHR22945:SF40">
    <property type="entry name" value="SERPENTINE RECEPTOR, CLASS D (DELTA)-RELATED"/>
    <property type="match status" value="1"/>
</dbReference>
<dbReference type="InterPro" id="IPR050920">
    <property type="entry name" value="Nematode_rcpt-like_delta"/>
</dbReference>
<dbReference type="AlphaFoldDB" id="A0AA36M4S7"/>
<dbReference type="Pfam" id="PF10317">
    <property type="entry name" value="7TM_GPCR_Srd"/>
    <property type="match status" value="1"/>
</dbReference>
<keyword evidence="3 6" id="KW-0812">Transmembrane</keyword>
<evidence type="ECO:0000259" key="7">
    <source>
        <dbReference type="PROSITE" id="PS50262"/>
    </source>
</evidence>
<accession>A0AA36M4S7</accession>
<dbReference type="PANTHER" id="PTHR22945">
    <property type="entry name" value="SERPENTINE RECEPTOR, CLASS D DELTA"/>
    <property type="match status" value="1"/>
</dbReference>
<name>A0AA36M4S7_CYLNA</name>
<evidence type="ECO:0000256" key="5">
    <source>
        <dbReference type="ARBA" id="ARBA00023136"/>
    </source>
</evidence>
<feature type="transmembrane region" description="Helical" evidence="6">
    <location>
        <begin position="140"/>
        <end position="161"/>
    </location>
</feature>
<gene>
    <name evidence="8" type="ORF">CYNAS_LOCUS9843</name>
</gene>
<dbReference type="EMBL" id="CATQJL010000223">
    <property type="protein sequence ID" value="CAJ0597860.1"/>
    <property type="molecule type" value="Genomic_DNA"/>
</dbReference>
<organism evidence="8 9">
    <name type="scientific">Cylicocyclus nassatus</name>
    <name type="common">Nematode worm</name>
    <dbReference type="NCBI Taxonomy" id="53992"/>
    <lineage>
        <taxon>Eukaryota</taxon>
        <taxon>Metazoa</taxon>
        <taxon>Ecdysozoa</taxon>
        <taxon>Nematoda</taxon>
        <taxon>Chromadorea</taxon>
        <taxon>Rhabditida</taxon>
        <taxon>Rhabditina</taxon>
        <taxon>Rhabditomorpha</taxon>
        <taxon>Strongyloidea</taxon>
        <taxon>Strongylidae</taxon>
        <taxon>Cylicocyclus</taxon>
    </lineage>
</organism>
<evidence type="ECO:0000256" key="6">
    <source>
        <dbReference type="SAM" id="Phobius"/>
    </source>
</evidence>
<reference evidence="8" key="1">
    <citation type="submission" date="2023-07" db="EMBL/GenBank/DDBJ databases">
        <authorList>
            <consortium name="CYATHOMIX"/>
        </authorList>
    </citation>
    <scope>NUCLEOTIDE SEQUENCE</scope>
    <source>
        <strain evidence="8">N/A</strain>
    </source>
</reference>
<feature type="transmembrane region" description="Helical" evidence="6">
    <location>
        <begin position="84"/>
        <end position="106"/>
    </location>
</feature>
<keyword evidence="4 6" id="KW-1133">Transmembrane helix</keyword>
<dbReference type="SUPFAM" id="SSF81321">
    <property type="entry name" value="Family A G protein-coupled receptor-like"/>
    <property type="match status" value="1"/>
</dbReference>
<evidence type="ECO:0000313" key="9">
    <source>
        <dbReference type="Proteomes" id="UP001176961"/>
    </source>
</evidence>
<dbReference type="GO" id="GO:0016020">
    <property type="term" value="C:membrane"/>
    <property type="evidence" value="ECO:0007669"/>
    <property type="project" value="UniProtKB-SubCell"/>
</dbReference>
<dbReference type="PROSITE" id="PS50262">
    <property type="entry name" value="G_PROTEIN_RECEP_F1_2"/>
    <property type="match status" value="1"/>
</dbReference>
<keyword evidence="9" id="KW-1185">Reference proteome</keyword>
<evidence type="ECO:0000256" key="1">
    <source>
        <dbReference type="ARBA" id="ARBA00004141"/>
    </source>
</evidence>
<keyword evidence="5 6" id="KW-0472">Membrane</keyword>
<feature type="transmembrane region" description="Helical" evidence="6">
    <location>
        <begin position="190"/>
        <end position="210"/>
    </location>
</feature>
<evidence type="ECO:0000256" key="3">
    <source>
        <dbReference type="ARBA" id="ARBA00022692"/>
    </source>
</evidence>
<sequence length="272" mass="30801">MLNIAVIDLIACGSSVLVYQRIYETDSAYMFISYGPCCVLGSTFCSTAAYVWLHGYTHSIYGLLLSFSYRYYILLKPPPRVRTIVAIILLSYIPSLVQLIATLSAGDNGYAVQEKLSLLIGRNVFDKCASGFLNLHDWRYLLFVLHLILSVVPIYTAILIIRRKIVTTLRKAATYSERTKRMHSQLVKAITYQTCLPLCSILSLVLYLLGGLITSNYPMSHYAYMLIGLVPITSPLLTLYFVKPYKDWVVSVFSSKNISTLIIEQSNENRRF</sequence>
<comment type="similarity">
    <text evidence="2">Belongs to the nematode receptor-like protein srd family.</text>
</comment>
<dbReference type="InterPro" id="IPR017452">
    <property type="entry name" value="GPCR_Rhodpsn_7TM"/>
</dbReference>
<evidence type="ECO:0000256" key="4">
    <source>
        <dbReference type="ARBA" id="ARBA00022989"/>
    </source>
</evidence>
<feature type="transmembrane region" description="Helical" evidence="6">
    <location>
        <begin position="59"/>
        <end position="75"/>
    </location>
</feature>
<proteinExistence type="inferred from homology"/>
<dbReference type="Proteomes" id="UP001176961">
    <property type="component" value="Unassembled WGS sequence"/>
</dbReference>
<comment type="subcellular location">
    <subcellularLocation>
        <location evidence="1">Membrane</location>
        <topology evidence="1">Multi-pass membrane protein</topology>
    </subcellularLocation>
</comment>
<comment type="caution">
    <text evidence="8">The sequence shown here is derived from an EMBL/GenBank/DDBJ whole genome shotgun (WGS) entry which is preliminary data.</text>
</comment>
<dbReference type="InterPro" id="IPR019421">
    <property type="entry name" value="7TM_GPCR_serpentine_rcpt_Srd"/>
</dbReference>
<protein>
    <recommendedName>
        <fullName evidence="7">G-protein coupled receptors family 1 profile domain-containing protein</fullName>
    </recommendedName>
</protein>
<feature type="transmembrane region" description="Helical" evidence="6">
    <location>
        <begin position="31"/>
        <end position="53"/>
    </location>
</feature>
<evidence type="ECO:0000256" key="2">
    <source>
        <dbReference type="ARBA" id="ARBA00009166"/>
    </source>
</evidence>
<evidence type="ECO:0000313" key="8">
    <source>
        <dbReference type="EMBL" id="CAJ0597860.1"/>
    </source>
</evidence>